<dbReference type="EMBL" id="SAYI01000021">
    <property type="protein sequence ID" value="TXJ54001.1"/>
    <property type="molecule type" value="Genomic_DNA"/>
</dbReference>
<name>A0A5C8FWP3_9SPIR</name>
<protein>
    <recommendedName>
        <fullName evidence="3">DUF3168 domain-containing protein</fullName>
    </recommendedName>
</protein>
<proteinExistence type="predicted"/>
<accession>A0A5C8FWP3</accession>
<comment type="caution">
    <text evidence="1">The sequence shown here is derived from an EMBL/GenBank/DDBJ whole genome shotgun (WGS) entry which is preliminary data.</text>
</comment>
<organism evidence="1 2">
    <name type="scientific">Brachyspira aalborgi</name>
    <dbReference type="NCBI Taxonomy" id="29522"/>
    <lineage>
        <taxon>Bacteria</taxon>
        <taxon>Pseudomonadati</taxon>
        <taxon>Spirochaetota</taxon>
        <taxon>Spirochaetia</taxon>
        <taxon>Brachyspirales</taxon>
        <taxon>Brachyspiraceae</taxon>
        <taxon>Brachyspira</taxon>
    </lineage>
</organism>
<evidence type="ECO:0008006" key="3">
    <source>
        <dbReference type="Google" id="ProtNLM"/>
    </source>
</evidence>
<evidence type="ECO:0000313" key="2">
    <source>
        <dbReference type="Proteomes" id="UP000322327"/>
    </source>
</evidence>
<gene>
    <name evidence="1" type="ORF">EPJ76_10500</name>
</gene>
<evidence type="ECO:0000313" key="1">
    <source>
        <dbReference type="EMBL" id="TXJ54001.1"/>
    </source>
</evidence>
<dbReference type="Proteomes" id="UP000322327">
    <property type="component" value="Unassembled WGS sequence"/>
</dbReference>
<dbReference type="AlphaFoldDB" id="A0A5C8FWP3"/>
<reference evidence="1 2" key="1">
    <citation type="journal article" date="1992" name="Lakartidningen">
        <title>[Penicillin V and not amoxicillin is the first choice preparation in acute otitis].</title>
        <authorList>
            <person name="Kamme C."/>
            <person name="Lundgren K."/>
            <person name="Prellner K."/>
        </authorList>
    </citation>
    <scope>NUCLEOTIDE SEQUENCE [LARGE SCALE GENOMIC DNA]</scope>
    <source>
        <strain evidence="1 2">PC3053II</strain>
    </source>
</reference>
<sequence length="127" mass="14898">MMNKAMYKILKRISQNCKHEIAGVYFDFVEDKKVDINNNYIVYSLETNKPRYEYEYSRSIYQIAVYSKDLTTALEIQKDIGKSFSSLKEKIDNIEICGCDIDSETHTKNEADGFYQAISIINILYKY</sequence>